<protein>
    <submittedName>
        <fullName evidence="6">EAL domain-containing protein</fullName>
    </submittedName>
</protein>
<dbReference type="Gene3D" id="3.30.70.270">
    <property type="match status" value="1"/>
</dbReference>
<dbReference type="InterPro" id="IPR001610">
    <property type="entry name" value="PAC"/>
</dbReference>
<dbReference type="SUPFAM" id="SSF55073">
    <property type="entry name" value="Nucleotide cyclase"/>
    <property type="match status" value="1"/>
</dbReference>
<dbReference type="Proteomes" id="UP000466730">
    <property type="component" value="Unassembled WGS sequence"/>
</dbReference>
<dbReference type="InterPro" id="IPR000160">
    <property type="entry name" value="GGDEF_dom"/>
</dbReference>
<feature type="domain" description="GGDEF" evidence="5">
    <location>
        <begin position="878"/>
        <end position="1011"/>
    </location>
</feature>
<dbReference type="InterPro" id="IPR035919">
    <property type="entry name" value="EAL_sf"/>
</dbReference>
<sequence>MLLDGDIPDFGALIDAMGGPAWIMSGEGVVAAANAAFVTGLAGQGPDRIAGQPCAQLVAPGDAAALSDACRALREGTLPAIRLNLALRTAKGPPRRLDCLLTALRQDGRLAAILAQGQTLPDSAPGDSPPCQMAQCPQRDEALERAEILRIATTKGNVVPWYRIPDTGASWFGANINALLDLPDEVVLTSPEFRRLIHPDDLPTVVEAHSAIERGETETYDIDFRVRRADGSWLLVTSRGRKIDRSAQGLPYMICGSFVDITGRKTTEDRLAAALVEAEAAHEAALMREQMLKLSSLRGGIGHFTVVPGQAGGRATNATYRLLGYEPGAFPSTDVGWRSLIHPDDLPGAAAAMDALQQRRTTIYEHDHRLRHGDGSYHWYRAVASWVERPGAAPPRLLAGAIINIDHIKENEAKLAEAAEAARRASQRLNTLADNAPAALFEHREDAGGAVDLPYFSARLPELLGVPREDLLADGAAGVRYIDPEDLADLAERIRHSRDTLTPLDTRYRLHHPEKGLRWMMLSSIPFAQPDGAVIWYGNVFDATEQTEAERRAAEAAEALHIAHERLNTMAESAPGALFEDRFEPDGTSWFPYFNAKMPELFGVTAEALRRDGKSIYRHIPDEDRARIDADFAIRRQDMSQIEFRHRIDHPQRGLRWVLVSAIPVAHPDGAVSWYGNVIDITEQLEVENRAAIAAAALQRAHEQLSSVAEVAPVGLYEFRWLGPERIRFTYTSAHFEKLVGYSRAEIRRLQGGILRRLHPDDLATYTLGIEESSRTMTPRHNRLRILHPERGTVWLSAVAAPRLDPDGVVVWTGALLDVTADVEREAALKRAHRLAEQVRAENERQALHDGLTGLPNRRYYDQRLARRLEGARNGGPADCTLIRIDLDRFKYVNDTLGHEAGDRVLIRVGEILRDCLRAGDFAARIGGDEFSVLLAPLTSRAGATELVERIRAGLAQPVLYDGRLCRFGASFGIAETRDILGIAGELQIFADAALYRAKAGGRNRIEFFTPELHRGILNDRRVASELHEALEHDQFLPFFQPQISSRDNSLVGVEALLRWRHPTRGLVAPDAFMNVAEQLRIVPDIDRLMMEKSRATLARWRARGLFVPKISFNVSSGRMHDPDVVSLAREMVAEDTRVTYELLESILVEEESEDFRSHLEMVRQAGIEIEIDDFGSGHASIIGLMEIAPTALKIDRRIVAPVAHDDRSCHLVRAIVEIAETLGIATIAEGVETEDQAALIRQLGCDIMQGYLFARPLNEEDLFDYATTAFRRSA</sequence>
<keyword evidence="7" id="KW-1185">Reference proteome</keyword>
<dbReference type="Pfam" id="PF00990">
    <property type="entry name" value="GGDEF"/>
    <property type="match status" value="1"/>
</dbReference>
<dbReference type="PANTHER" id="PTHR44757">
    <property type="entry name" value="DIGUANYLATE CYCLASE DGCP"/>
    <property type="match status" value="1"/>
</dbReference>
<evidence type="ECO:0000313" key="6">
    <source>
        <dbReference type="EMBL" id="MRH20695.1"/>
    </source>
</evidence>
<dbReference type="Gene3D" id="3.20.20.450">
    <property type="entry name" value="EAL domain"/>
    <property type="match status" value="1"/>
</dbReference>
<dbReference type="InterPro" id="IPR000014">
    <property type="entry name" value="PAS"/>
</dbReference>
<feature type="domain" description="PAC" evidence="3">
    <location>
        <begin position="780"/>
        <end position="831"/>
    </location>
</feature>
<accession>A0A844BGY5</accession>
<dbReference type="CDD" id="cd01949">
    <property type="entry name" value="GGDEF"/>
    <property type="match status" value="1"/>
</dbReference>
<dbReference type="SMART" id="SM00086">
    <property type="entry name" value="PAC"/>
    <property type="match status" value="4"/>
</dbReference>
<dbReference type="NCBIfam" id="TIGR00254">
    <property type="entry name" value="GGDEF"/>
    <property type="match status" value="1"/>
</dbReference>
<evidence type="ECO:0000259" key="3">
    <source>
        <dbReference type="PROSITE" id="PS50113"/>
    </source>
</evidence>
<dbReference type="GO" id="GO:0003824">
    <property type="term" value="F:catalytic activity"/>
    <property type="evidence" value="ECO:0007669"/>
    <property type="project" value="UniProtKB-ARBA"/>
</dbReference>
<name>A0A844BGY5_9RHOB</name>
<proteinExistence type="predicted"/>
<comment type="caution">
    <text evidence="6">The sequence shown here is derived from an EMBL/GenBank/DDBJ whole genome shotgun (WGS) entry which is preliminary data.</text>
</comment>
<dbReference type="SUPFAM" id="SSF55785">
    <property type="entry name" value="PYP-like sensor domain (PAS domain)"/>
    <property type="match status" value="6"/>
</dbReference>
<dbReference type="InterPro" id="IPR035965">
    <property type="entry name" value="PAS-like_dom_sf"/>
</dbReference>
<dbReference type="InterPro" id="IPR029787">
    <property type="entry name" value="Nucleotide_cyclase"/>
</dbReference>
<dbReference type="InterPro" id="IPR000700">
    <property type="entry name" value="PAS-assoc_C"/>
</dbReference>
<dbReference type="EMBL" id="WJPO01000007">
    <property type="protein sequence ID" value="MRH20695.1"/>
    <property type="molecule type" value="Genomic_DNA"/>
</dbReference>
<dbReference type="PROSITE" id="PS50883">
    <property type="entry name" value="EAL"/>
    <property type="match status" value="1"/>
</dbReference>
<evidence type="ECO:0000259" key="5">
    <source>
        <dbReference type="PROSITE" id="PS50887"/>
    </source>
</evidence>
<dbReference type="SMART" id="SM00091">
    <property type="entry name" value="PAS"/>
    <property type="match status" value="4"/>
</dbReference>
<feature type="domain" description="PAS" evidence="2">
    <location>
        <begin position="425"/>
        <end position="501"/>
    </location>
</feature>
<evidence type="ECO:0000313" key="7">
    <source>
        <dbReference type="Proteomes" id="UP000466730"/>
    </source>
</evidence>
<keyword evidence="1" id="KW-0175">Coiled coil</keyword>
<evidence type="ECO:0000259" key="2">
    <source>
        <dbReference type="PROSITE" id="PS50112"/>
    </source>
</evidence>
<dbReference type="InterPro" id="IPR013656">
    <property type="entry name" value="PAS_4"/>
</dbReference>
<dbReference type="NCBIfam" id="TIGR00229">
    <property type="entry name" value="sensory_box"/>
    <property type="match status" value="2"/>
</dbReference>
<reference evidence="6 7" key="1">
    <citation type="submission" date="2019-11" db="EMBL/GenBank/DDBJ databases">
        <title>Draft Whole-Genome sequence of the marine photosynthetic bacterium Rhodovulum strictum DSM 11289.</title>
        <authorList>
            <person name="Kyndt J.A."/>
            <person name="Meyer T.E."/>
        </authorList>
    </citation>
    <scope>NUCLEOTIDE SEQUENCE [LARGE SCALE GENOMIC DNA]</scope>
    <source>
        <strain evidence="6 7">DSM 11289</strain>
    </source>
</reference>
<evidence type="ECO:0000256" key="1">
    <source>
        <dbReference type="SAM" id="Coils"/>
    </source>
</evidence>
<dbReference type="FunFam" id="3.30.70.270:FF:000001">
    <property type="entry name" value="Diguanylate cyclase domain protein"/>
    <property type="match status" value="1"/>
</dbReference>
<dbReference type="PROSITE" id="PS50113">
    <property type="entry name" value="PAC"/>
    <property type="match status" value="2"/>
</dbReference>
<dbReference type="InterPro" id="IPR043128">
    <property type="entry name" value="Rev_trsase/Diguanyl_cyclase"/>
</dbReference>
<organism evidence="6 7">
    <name type="scientific">Rhodovulum strictum</name>
    <dbReference type="NCBI Taxonomy" id="58314"/>
    <lineage>
        <taxon>Bacteria</taxon>
        <taxon>Pseudomonadati</taxon>
        <taxon>Pseudomonadota</taxon>
        <taxon>Alphaproteobacteria</taxon>
        <taxon>Rhodobacterales</taxon>
        <taxon>Paracoccaceae</taxon>
        <taxon>Rhodovulum</taxon>
    </lineage>
</organism>
<dbReference type="RefSeq" id="WP_153748002.1">
    <property type="nucleotide sequence ID" value="NZ_BAAADI010000049.1"/>
</dbReference>
<dbReference type="Pfam" id="PF00563">
    <property type="entry name" value="EAL"/>
    <property type="match status" value="1"/>
</dbReference>
<feature type="domain" description="PAC" evidence="3">
    <location>
        <begin position="220"/>
        <end position="273"/>
    </location>
</feature>
<dbReference type="SMART" id="SM00267">
    <property type="entry name" value="GGDEF"/>
    <property type="match status" value="1"/>
</dbReference>
<dbReference type="SMART" id="SM00052">
    <property type="entry name" value="EAL"/>
    <property type="match status" value="1"/>
</dbReference>
<feature type="coiled-coil region" evidence="1">
    <location>
        <begin position="405"/>
        <end position="435"/>
    </location>
</feature>
<dbReference type="Pfam" id="PF08448">
    <property type="entry name" value="PAS_4"/>
    <property type="match status" value="1"/>
</dbReference>
<dbReference type="InterPro" id="IPR001633">
    <property type="entry name" value="EAL_dom"/>
</dbReference>
<dbReference type="CDD" id="cd00130">
    <property type="entry name" value="PAS"/>
    <property type="match status" value="4"/>
</dbReference>
<feature type="domain" description="PAS" evidence="2">
    <location>
        <begin position="701"/>
        <end position="762"/>
    </location>
</feature>
<dbReference type="InterPro" id="IPR013655">
    <property type="entry name" value="PAS_fold_3"/>
</dbReference>
<feature type="domain" description="EAL" evidence="4">
    <location>
        <begin position="1020"/>
        <end position="1271"/>
    </location>
</feature>
<dbReference type="Gene3D" id="3.30.450.20">
    <property type="entry name" value="PAS domain"/>
    <property type="match status" value="5"/>
</dbReference>
<dbReference type="CDD" id="cd01948">
    <property type="entry name" value="EAL"/>
    <property type="match status" value="1"/>
</dbReference>
<dbReference type="OrthoDB" id="9814202at2"/>
<gene>
    <name evidence="6" type="ORF">GH815_06795</name>
</gene>
<dbReference type="Pfam" id="PF08447">
    <property type="entry name" value="PAS_3"/>
    <property type="match status" value="5"/>
</dbReference>
<dbReference type="PANTHER" id="PTHR44757:SF2">
    <property type="entry name" value="BIOFILM ARCHITECTURE MAINTENANCE PROTEIN MBAA"/>
    <property type="match status" value="1"/>
</dbReference>
<dbReference type="PROSITE" id="PS50887">
    <property type="entry name" value="GGDEF"/>
    <property type="match status" value="1"/>
</dbReference>
<dbReference type="AlphaFoldDB" id="A0A844BGY5"/>
<dbReference type="InterPro" id="IPR052155">
    <property type="entry name" value="Biofilm_reg_signaling"/>
</dbReference>
<evidence type="ECO:0000259" key="4">
    <source>
        <dbReference type="PROSITE" id="PS50883"/>
    </source>
</evidence>
<dbReference type="PROSITE" id="PS50112">
    <property type="entry name" value="PAS"/>
    <property type="match status" value="2"/>
</dbReference>
<dbReference type="SUPFAM" id="SSF141868">
    <property type="entry name" value="EAL domain-like"/>
    <property type="match status" value="1"/>
</dbReference>